<dbReference type="GO" id="GO:0005886">
    <property type="term" value="C:plasma membrane"/>
    <property type="evidence" value="ECO:0007669"/>
    <property type="project" value="UniProtKB-SubCell"/>
</dbReference>
<dbReference type="KEGG" id="odi:ODI_R1352"/>
<dbReference type="GO" id="GO:0008137">
    <property type="term" value="F:NADH dehydrogenase (ubiquinone) activity"/>
    <property type="evidence" value="ECO:0007669"/>
    <property type="project" value="UniProtKB-UniRule"/>
</dbReference>
<evidence type="ECO:0000256" key="1">
    <source>
        <dbReference type="ARBA" id="ARBA00005698"/>
    </source>
</evidence>
<feature type="region of interest" description="Disordered" evidence="3">
    <location>
        <begin position="198"/>
        <end position="227"/>
    </location>
</feature>
<dbReference type="EMBL" id="LT907988">
    <property type="protein sequence ID" value="SOE48289.1"/>
    <property type="molecule type" value="Genomic_DNA"/>
</dbReference>
<keyword evidence="4" id="KW-0560">Oxidoreductase</keyword>
<feature type="compositionally biased region" description="Low complexity" evidence="3">
    <location>
        <begin position="201"/>
        <end position="227"/>
    </location>
</feature>
<dbReference type="RefSeq" id="WP_067759056.1">
    <property type="nucleotide sequence ID" value="NZ_LT907988.1"/>
</dbReference>
<evidence type="ECO:0000313" key="5">
    <source>
        <dbReference type="EMBL" id="SOE48289.1"/>
    </source>
</evidence>
<evidence type="ECO:0000256" key="2">
    <source>
        <dbReference type="RuleBase" id="RU004429"/>
    </source>
</evidence>
<keyword evidence="2" id="KW-1133">Transmembrane helix</keyword>
<comment type="similarity">
    <text evidence="1 2">Belongs to the complex I subunit 6 family.</text>
</comment>
<proteinExistence type="inferred from homology"/>
<accession>A0A1C3K7B8</accession>
<dbReference type="Pfam" id="PF00499">
    <property type="entry name" value="Oxidored_q3"/>
    <property type="match status" value="1"/>
</dbReference>
<comment type="function">
    <text evidence="2">NDH-1 shuttles electrons from NADH, via FMN and iron-sulfur (Fe-S) centers, to quinones in the respiratory chain. Couples the redox reaction to proton translocation (for every two electrons transferred, four hydrogen ions are translocated across the cytoplasmic membrane), and thus conserves the redox energy in a proton gradient.</text>
</comment>
<dbReference type="Gene3D" id="1.20.120.1200">
    <property type="entry name" value="NADH-ubiquinone/plastoquinone oxidoreductase chain 6, subunit NuoJ"/>
    <property type="match status" value="1"/>
</dbReference>
<dbReference type="EMBL" id="FLRC01000054">
    <property type="protein sequence ID" value="SBT27431.1"/>
    <property type="molecule type" value="Genomic_DNA"/>
</dbReference>
<feature type="transmembrane region" description="Helical" evidence="2">
    <location>
        <begin position="141"/>
        <end position="164"/>
    </location>
</feature>
<dbReference type="STRING" id="1851544.ODI_02333"/>
<dbReference type="EC" id="7.1.1.-" evidence="2"/>
<keyword evidence="2" id="KW-0520">NAD</keyword>
<evidence type="ECO:0000313" key="6">
    <source>
        <dbReference type="Proteomes" id="UP000078558"/>
    </source>
</evidence>
<keyword evidence="6" id="KW-1185">Reference proteome</keyword>
<name>A0A1C3K7B8_9BURK</name>
<sequence>MTFTTILFYVLALVLVYAAFRVITATSPVTAVLHLILVFFNAAMIWMLLGAEFLALLLVVVYVGAVMVLFLFVVMMLDIRIDSLRTGLRTYLPLGLAIGLIMVVEMGFVLASSWSDIGPAFQQADDYNNTRTLGEAMYSQYVYGVEVGAVLLLVGMVAAIALTLRRRNDVRYNDPAAAVRVKAKDRFRMVKIAPQVEKPTEAPAAEASVEGAAAPTAAAHAAQGEKK</sequence>
<dbReference type="GO" id="GO:0016491">
    <property type="term" value="F:oxidoreductase activity"/>
    <property type="evidence" value="ECO:0007669"/>
    <property type="project" value="UniProtKB-KW"/>
</dbReference>
<keyword evidence="2" id="KW-1003">Cell membrane</keyword>
<feature type="transmembrane region" description="Helical" evidence="2">
    <location>
        <begin position="31"/>
        <end position="49"/>
    </location>
</feature>
<dbReference type="Proteomes" id="UP000078558">
    <property type="component" value="Chromosome I"/>
</dbReference>
<comment type="subcellular location">
    <subcellularLocation>
        <location evidence="2">Cell membrane</location>
        <topology evidence="2">Multi-pass membrane protein</topology>
    </subcellularLocation>
</comment>
<gene>
    <name evidence="4" type="ORF">ODI_02333</name>
    <name evidence="5" type="ORF">ODI_R1352</name>
</gene>
<reference evidence="5 6" key="2">
    <citation type="submission" date="2017-08" db="EMBL/GenBank/DDBJ databases">
        <authorList>
            <person name="de Groot N.N."/>
        </authorList>
    </citation>
    <scope>NUCLEOTIDE SEQUENCE [LARGE SCALE GENOMIC DNA]</scope>
    <source>
        <strain evidence="5">Orrdi1</strain>
    </source>
</reference>
<dbReference type="InterPro" id="IPR001457">
    <property type="entry name" value="NADH_UbQ/plastoQ_OxRdtase_su6"/>
</dbReference>
<feature type="transmembrane region" description="Helical" evidence="2">
    <location>
        <begin position="55"/>
        <end position="79"/>
    </location>
</feature>
<keyword evidence="4" id="KW-0830">Ubiquinone</keyword>
<feature type="transmembrane region" description="Helical" evidence="2">
    <location>
        <begin position="91"/>
        <end position="111"/>
    </location>
</feature>
<dbReference type="AlphaFoldDB" id="A0A1C3K7B8"/>
<evidence type="ECO:0000313" key="4">
    <source>
        <dbReference type="EMBL" id="SBT27431.1"/>
    </source>
</evidence>
<keyword evidence="2" id="KW-0874">Quinone</keyword>
<dbReference type="PANTHER" id="PTHR33269:SF17">
    <property type="entry name" value="NADH-UBIQUINONE OXIDOREDUCTASE CHAIN 6"/>
    <property type="match status" value="1"/>
</dbReference>
<protein>
    <recommendedName>
        <fullName evidence="2">NADH-quinone oxidoreductase subunit J</fullName>
        <ecNumber evidence="2">7.1.1.-</ecNumber>
    </recommendedName>
</protein>
<dbReference type="GO" id="GO:0048038">
    <property type="term" value="F:quinone binding"/>
    <property type="evidence" value="ECO:0007669"/>
    <property type="project" value="UniProtKB-UniRule"/>
</dbReference>
<organism evidence="4 6">
    <name type="scientific">Orrella dioscoreae</name>
    <dbReference type="NCBI Taxonomy" id="1851544"/>
    <lineage>
        <taxon>Bacteria</taxon>
        <taxon>Pseudomonadati</taxon>
        <taxon>Pseudomonadota</taxon>
        <taxon>Betaproteobacteria</taxon>
        <taxon>Burkholderiales</taxon>
        <taxon>Alcaligenaceae</taxon>
        <taxon>Orrella</taxon>
    </lineage>
</organism>
<dbReference type="PANTHER" id="PTHR33269">
    <property type="entry name" value="NADH-UBIQUINONE OXIDOREDUCTASE CHAIN 6"/>
    <property type="match status" value="1"/>
</dbReference>
<keyword evidence="2" id="KW-0812">Transmembrane</keyword>
<dbReference type="OrthoDB" id="5295927at2"/>
<comment type="catalytic activity">
    <reaction evidence="2">
        <text>a quinone + NADH + 5 H(+)(in) = a quinol + NAD(+) + 4 H(+)(out)</text>
        <dbReference type="Rhea" id="RHEA:57888"/>
        <dbReference type="ChEBI" id="CHEBI:15378"/>
        <dbReference type="ChEBI" id="CHEBI:24646"/>
        <dbReference type="ChEBI" id="CHEBI:57540"/>
        <dbReference type="ChEBI" id="CHEBI:57945"/>
        <dbReference type="ChEBI" id="CHEBI:132124"/>
    </reaction>
</comment>
<reference evidence="4 6" key="1">
    <citation type="submission" date="2016-06" db="EMBL/GenBank/DDBJ databases">
        <authorList>
            <person name="Kjaerup R.B."/>
            <person name="Dalgaard T.S."/>
            <person name="Juul-Madsen H.R."/>
        </authorList>
    </citation>
    <scope>NUCLEOTIDE SEQUENCE [LARGE SCALE GENOMIC DNA]</scope>
    <source>
        <strain evidence="4">Orrdi1</strain>
    </source>
</reference>
<dbReference type="NCBIfam" id="NF005164">
    <property type="entry name" value="PRK06638.1-4"/>
    <property type="match status" value="1"/>
</dbReference>
<feature type="transmembrane region" description="Helical" evidence="2">
    <location>
        <begin position="6"/>
        <end position="24"/>
    </location>
</feature>
<dbReference type="InterPro" id="IPR042106">
    <property type="entry name" value="Nuo/plastoQ_OxRdtase_6_NuoJ"/>
</dbReference>
<keyword evidence="2" id="KW-0472">Membrane</keyword>
<evidence type="ECO:0000256" key="3">
    <source>
        <dbReference type="SAM" id="MobiDB-lite"/>
    </source>
</evidence>